<evidence type="ECO:0000313" key="3">
    <source>
        <dbReference type="Proteomes" id="UP001055105"/>
    </source>
</evidence>
<evidence type="ECO:0000313" key="2">
    <source>
        <dbReference type="EMBL" id="GKI17270.1"/>
    </source>
</evidence>
<dbReference type="Pfam" id="PF16434">
    <property type="entry name" value="DUF5031"/>
    <property type="match status" value="1"/>
</dbReference>
<dbReference type="Proteomes" id="UP001055105">
    <property type="component" value="Unassembled WGS sequence"/>
</dbReference>
<dbReference type="RefSeq" id="WP_244075875.1">
    <property type="nucleotide sequence ID" value="NZ_AP025581.1"/>
</dbReference>
<name>A0AA37KKJ8_9BACT</name>
<proteinExistence type="predicted"/>
<protein>
    <submittedName>
        <fullName evidence="2">Uncharacterized protein</fullName>
    </submittedName>
</protein>
<evidence type="ECO:0000256" key="1">
    <source>
        <dbReference type="SAM" id="SignalP"/>
    </source>
</evidence>
<reference evidence="2" key="1">
    <citation type="submission" date="2022-01" db="EMBL/GenBank/DDBJ databases">
        <title>Novel bile acid biosynthetic pathways are enriched in the microbiome of centenarians.</title>
        <authorList>
            <person name="Sato Y."/>
            <person name="Atarashi K."/>
            <person name="Plichta R.D."/>
            <person name="Arai Y."/>
            <person name="Sasajima S."/>
            <person name="Kearney M.S."/>
            <person name="Suda W."/>
            <person name="Takeshita K."/>
            <person name="Sasaki T."/>
            <person name="Okamoto S."/>
            <person name="Skelly N.A."/>
            <person name="Okamura Y."/>
            <person name="Vlamakis H."/>
            <person name="Li Y."/>
            <person name="Tanoue T."/>
            <person name="Takei H."/>
            <person name="Nittono H."/>
            <person name="Narushima S."/>
            <person name="Irie J."/>
            <person name="Itoh H."/>
            <person name="Moriya K."/>
            <person name="Sugiura Y."/>
            <person name="Suematsu M."/>
            <person name="Moritoki N."/>
            <person name="Shibata S."/>
            <person name="Littman R.D."/>
            <person name="Fischbach A.M."/>
            <person name="Uwamino Y."/>
            <person name="Inoue T."/>
            <person name="Honda A."/>
            <person name="Hattori M."/>
            <person name="Murai T."/>
            <person name="Xavier J.R."/>
            <person name="Hirose N."/>
            <person name="Honda K."/>
        </authorList>
    </citation>
    <scope>NUCLEOTIDE SEQUENCE</scope>
    <source>
        <strain evidence="2">CE91-St16</strain>
    </source>
</reference>
<organism evidence="2 3">
    <name type="scientific">Alistipes finegoldii</name>
    <dbReference type="NCBI Taxonomy" id="214856"/>
    <lineage>
        <taxon>Bacteria</taxon>
        <taxon>Pseudomonadati</taxon>
        <taxon>Bacteroidota</taxon>
        <taxon>Bacteroidia</taxon>
        <taxon>Bacteroidales</taxon>
        <taxon>Rikenellaceae</taxon>
        <taxon>Alistipes</taxon>
    </lineage>
</organism>
<feature type="chain" id="PRO_5041264402" evidence="1">
    <location>
        <begin position="21"/>
        <end position="361"/>
    </location>
</feature>
<accession>A0AA37KKJ8</accession>
<gene>
    <name evidence="2" type="ORF">CE91St16_01780</name>
</gene>
<keyword evidence="1" id="KW-0732">Signal</keyword>
<sequence length="361" mass="38920">MKRNILYRICGTLFSLSALAACGLEPQEECLPCNGKLRYTEVHMEGAPSAAGFATPLYVFRRAAGTQDGYLFDRSYTSVADGETLRLPLTELRSSDYRFLMIAQPDGGEWLTLNTAAGTTLVTGAAWEDLRLECAAGAAAPDGYGGFTDLSGETILRDGSIRLTLTRIAGQVLFDIFRTGGSLSQPESIVSPDTESVIDRVSRIEITYENPTTALRFDENGTLVPAAYAAEPLTRSIEPQATDFRVALPQADRGLGVYDAGLRGSLRMEGAFLLPSDSHLRIKLLFTYYDTTPVCGNGHADAHTPACFQQRQVTLALPAAEAGTGLPVAADCYTVNRVGLRCDRIIDVPVGGGVETNFDWL</sequence>
<dbReference type="InterPro" id="IPR032212">
    <property type="entry name" value="DUF5031"/>
</dbReference>
<dbReference type="EMBL" id="BQOL01000001">
    <property type="protein sequence ID" value="GKI17270.1"/>
    <property type="molecule type" value="Genomic_DNA"/>
</dbReference>
<comment type="caution">
    <text evidence="2">The sequence shown here is derived from an EMBL/GenBank/DDBJ whole genome shotgun (WGS) entry which is preliminary data.</text>
</comment>
<dbReference type="AlphaFoldDB" id="A0AA37KKJ8"/>
<feature type="signal peptide" evidence="1">
    <location>
        <begin position="1"/>
        <end position="20"/>
    </location>
</feature>
<dbReference type="PROSITE" id="PS51257">
    <property type="entry name" value="PROKAR_LIPOPROTEIN"/>
    <property type="match status" value="1"/>
</dbReference>